<dbReference type="AlphaFoldDB" id="A0A1H9PDK7"/>
<dbReference type="Proteomes" id="UP000199318">
    <property type="component" value="Unassembled WGS sequence"/>
</dbReference>
<evidence type="ECO:0000313" key="2">
    <source>
        <dbReference type="Proteomes" id="UP000199318"/>
    </source>
</evidence>
<dbReference type="STRING" id="1464123.SAMN05444126_101160"/>
<dbReference type="Gene3D" id="3.30.530.20">
    <property type="match status" value="1"/>
</dbReference>
<dbReference type="SUPFAM" id="SSF55961">
    <property type="entry name" value="Bet v1-like"/>
    <property type="match status" value="1"/>
</dbReference>
<reference evidence="2" key="1">
    <citation type="submission" date="2016-10" db="EMBL/GenBank/DDBJ databases">
        <authorList>
            <person name="de Groot N.N."/>
        </authorList>
    </citation>
    <scope>NUCLEOTIDE SEQUENCE [LARGE SCALE GENOMIC DNA]</scope>
    <source>
        <strain evidence="2">10nlg</strain>
    </source>
</reference>
<name>A0A1H9PDK7_9BACI</name>
<comment type="caution">
    <text evidence="1">The sequence shown here is derived from an EMBL/GenBank/DDBJ whole genome shotgun (WGS) entry which is preliminary data.</text>
</comment>
<keyword evidence="2" id="KW-1185">Reference proteome</keyword>
<organism evidence="1 2">
    <name type="scientific">Salisediminibacterium halotolerans</name>
    <dbReference type="NCBI Taxonomy" id="517425"/>
    <lineage>
        <taxon>Bacteria</taxon>
        <taxon>Bacillati</taxon>
        <taxon>Bacillota</taxon>
        <taxon>Bacilli</taxon>
        <taxon>Bacillales</taxon>
        <taxon>Bacillaceae</taxon>
        <taxon>Salisediminibacterium</taxon>
    </lineage>
</organism>
<accession>A0A1H9PDK7</accession>
<gene>
    <name evidence="1" type="ORF">SAMN05444126_101160</name>
</gene>
<dbReference type="RefSeq" id="WP_093071624.1">
    <property type="nucleotide sequence ID" value="NZ_BJVE01000048.1"/>
</dbReference>
<proteinExistence type="predicted"/>
<sequence length="145" mass="17040">MFKGTFYYATLIPRPLNDTWDFFQKNENLAAITGFPKVKVFGDHLVEQDAEVKLKLHFGFISLNWHGRITELSAERYFIDEGEDIPFPFKSWRHVHAFKAVDESTTKMIDRVTFESFLPAPLIKLMLSGMFFDRKRQLNKLFSAR</sequence>
<evidence type="ECO:0000313" key="1">
    <source>
        <dbReference type="EMBL" id="SER45889.1"/>
    </source>
</evidence>
<protein>
    <submittedName>
        <fullName evidence="1">Ligand-binding SRPBCC domain-containing protein</fullName>
    </submittedName>
</protein>
<dbReference type="OrthoDB" id="9793552at2"/>
<dbReference type="InterPro" id="IPR023393">
    <property type="entry name" value="START-like_dom_sf"/>
</dbReference>
<dbReference type="EMBL" id="FOGV01000001">
    <property type="protein sequence ID" value="SER45889.1"/>
    <property type="molecule type" value="Genomic_DNA"/>
</dbReference>